<evidence type="ECO:0000259" key="6">
    <source>
        <dbReference type="Pfam" id="PF07980"/>
    </source>
</evidence>
<keyword evidence="5" id="KW-0998">Cell outer membrane</keyword>
<dbReference type="GO" id="GO:0009279">
    <property type="term" value="C:cell outer membrane"/>
    <property type="evidence" value="ECO:0007669"/>
    <property type="project" value="UniProtKB-SubCell"/>
</dbReference>
<dbReference type="PROSITE" id="PS51257">
    <property type="entry name" value="PROKAR_LIPOPROTEIN"/>
    <property type="match status" value="1"/>
</dbReference>
<dbReference type="InterPro" id="IPR012944">
    <property type="entry name" value="SusD_RagB_dom"/>
</dbReference>
<dbReference type="Gene3D" id="1.25.40.390">
    <property type="match status" value="1"/>
</dbReference>
<dbReference type="SUPFAM" id="SSF48452">
    <property type="entry name" value="TPR-like"/>
    <property type="match status" value="1"/>
</dbReference>
<keyword evidence="3" id="KW-0732">Signal</keyword>
<dbReference type="RefSeq" id="WP_007486972.1">
    <property type="nucleotide sequence ID" value="NZ_CABJFV010000013.1"/>
</dbReference>
<gene>
    <name evidence="8" type="ORF">DW888_15165</name>
</gene>
<comment type="caution">
    <text evidence="8">The sequence shown here is derived from an EMBL/GenBank/DDBJ whole genome shotgun (WGS) entry which is preliminary data.</text>
</comment>
<accession>A0A413VJR7</accession>
<dbReference type="Proteomes" id="UP000284379">
    <property type="component" value="Unassembled WGS sequence"/>
</dbReference>
<evidence type="ECO:0000259" key="7">
    <source>
        <dbReference type="Pfam" id="PF14322"/>
    </source>
</evidence>
<organism evidence="8 9">
    <name type="scientific">Bacteroides nordii</name>
    <dbReference type="NCBI Taxonomy" id="291645"/>
    <lineage>
        <taxon>Bacteria</taxon>
        <taxon>Pseudomonadati</taxon>
        <taxon>Bacteroidota</taxon>
        <taxon>Bacteroidia</taxon>
        <taxon>Bacteroidales</taxon>
        <taxon>Bacteroidaceae</taxon>
        <taxon>Bacteroides</taxon>
    </lineage>
</organism>
<evidence type="ECO:0000256" key="5">
    <source>
        <dbReference type="ARBA" id="ARBA00023237"/>
    </source>
</evidence>
<dbReference type="EMBL" id="QSGO01000013">
    <property type="protein sequence ID" value="RHB33827.1"/>
    <property type="molecule type" value="Genomic_DNA"/>
</dbReference>
<dbReference type="Pfam" id="PF07980">
    <property type="entry name" value="SusD_RagB"/>
    <property type="match status" value="1"/>
</dbReference>
<sequence>MKTLKSIILTSILTLTLVSCDMDKYPYDKIPLDSAAKSFADCQKLRTGMYRDLRIIGVSVNALASEIQADGFIPLSYFGNQLGAIYRWEANASESTFSTVWSNCYVTIAQCNLLIKSIEKLQEEDIFEVSEQPIIKNYLGEAYLIRAIAYSQLAEKFCAAYDPATAGNQYGIPLVDEYAPTSDNTKYPSRATLAATYSFIKEDIRLAKENLSAKGAQSSEYLTVDALSAFEARIALLTKDYDTAIESSESLLKSARYPLINNEAKLKEMWKNDITTEVICQLSCSKQELAPTIGNYFLDDINDKPVFLPSKDIINSFREKDIRINCYFAFKDIAFSTNQKQRLIVFTKYPGNPEMYEGTNNYVNKPKIFRIAEQYLITAEAYYLRGEAGDESMAYDILFELMSARDASIQYAPVTGLTLKNLIRAERERELFGEGFRLVDLKRYDEEFRRQTPQSVQLSYELALDLNIKTDNIRWVWPIPKAEIDANPQIKNQQNPGY</sequence>
<evidence type="ECO:0000256" key="4">
    <source>
        <dbReference type="ARBA" id="ARBA00023136"/>
    </source>
</evidence>
<feature type="domain" description="RagB/SusD" evidence="6">
    <location>
        <begin position="328"/>
        <end position="498"/>
    </location>
</feature>
<comment type="subcellular location">
    <subcellularLocation>
        <location evidence="1">Cell outer membrane</location>
    </subcellularLocation>
</comment>
<dbReference type="AlphaFoldDB" id="A0A413VJR7"/>
<comment type="similarity">
    <text evidence="2">Belongs to the SusD family.</text>
</comment>
<feature type="domain" description="SusD-like N-terminal" evidence="7">
    <location>
        <begin position="44"/>
        <end position="236"/>
    </location>
</feature>
<reference evidence="8 9" key="1">
    <citation type="submission" date="2018-08" db="EMBL/GenBank/DDBJ databases">
        <title>A genome reference for cultivated species of the human gut microbiota.</title>
        <authorList>
            <person name="Zou Y."/>
            <person name="Xue W."/>
            <person name="Luo G."/>
        </authorList>
    </citation>
    <scope>NUCLEOTIDE SEQUENCE [LARGE SCALE GENOMIC DNA]</scope>
    <source>
        <strain evidence="8 9">AM40-30BH</strain>
    </source>
</reference>
<keyword evidence="4" id="KW-0472">Membrane</keyword>
<evidence type="ECO:0000256" key="1">
    <source>
        <dbReference type="ARBA" id="ARBA00004442"/>
    </source>
</evidence>
<evidence type="ECO:0000313" key="8">
    <source>
        <dbReference type="EMBL" id="RHB33827.1"/>
    </source>
</evidence>
<protein>
    <submittedName>
        <fullName evidence="8">RagB/SusD family nutrient uptake outer membrane protein</fullName>
    </submittedName>
</protein>
<dbReference type="InterPro" id="IPR011990">
    <property type="entry name" value="TPR-like_helical_dom_sf"/>
</dbReference>
<proteinExistence type="inferred from homology"/>
<evidence type="ECO:0000313" key="9">
    <source>
        <dbReference type="Proteomes" id="UP000284379"/>
    </source>
</evidence>
<name>A0A413VJR7_9BACE</name>
<evidence type="ECO:0000256" key="3">
    <source>
        <dbReference type="ARBA" id="ARBA00022729"/>
    </source>
</evidence>
<evidence type="ECO:0000256" key="2">
    <source>
        <dbReference type="ARBA" id="ARBA00006275"/>
    </source>
</evidence>
<dbReference type="Pfam" id="PF14322">
    <property type="entry name" value="SusD-like_3"/>
    <property type="match status" value="1"/>
</dbReference>
<dbReference type="InterPro" id="IPR033985">
    <property type="entry name" value="SusD-like_N"/>
</dbReference>